<organism evidence="20 21">
    <name type="scientific">Kluyveromyces dobzhanskii CBS 2104</name>
    <dbReference type="NCBI Taxonomy" id="1427455"/>
    <lineage>
        <taxon>Eukaryota</taxon>
        <taxon>Fungi</taxon>
        <taxon>Dikarya</taxon>
        <taxon>Ascomycota</taxon>
        <taxon>Saccharomycotina</taxon>
        <taxon>Saccharomycetes</taxon>
        <taxon>Saccharomycetales</taxon>
        <taxon>Saccharomycetaceae</taxon>
        <taxon>Kluyveromyces</taxon>
    </lineage>
</organism>
<dbReference type="InterPro" id="IPR007644">
    <property type="entry name" value="RNA_pol_bsu_protrusion"/>
</dbReference>
<evidence type="ECO:0000256" key="10">
    <source>
        <dbReference type="ARBA" id="ARBA00023242"/>
    </source>
</evidence>
<dbReference type="EC" id="2.7.7.6" evidence="13"/>
<evidence type="ECO:0000256" key="9">
    <source>
        <dbReference type="ARBA" id="ARBA00023163"/>
    </source>
</evidence>
<dbReference type="Gene3D" id="3.90.1110.10">
    <property type="entry name" value="RNA polymerase Rpb2, domain 2"/>
    <property type="match status" value="1"/>
</dbReference>
<protein>
    <recommendedName>
        <fullName evidence="13">DNA-directed RNA polymerase subunit beta</fullName>
        <ecNumber evidence="13">2.7.7.6</ecNumber>
    </recommendedName>
</protein>
<evidence type="ECO:0000256" key="7">
    <source>
        <dbReference type="ARBA" id="ARBA00022771"/>
    </source>
</evidence>
<dbReference type="GO" id="GO:0006362">
    <property type="term" value="P:transcription elongation by RNA polymerase I"/>
    <property type="evidence" value="ECO:0007669"/>
    <property type="project" value="UniProtKB-ARBA"/>
</dbReference>
<dbReference type="InterPro" id="IPR007121">
    <property type="entry name" value="RNA_pol_bsu_CS"/>
</dbReference>
<dbReference type="FunFam" id="3.90.1800.10:FF:000007">
    <property type="entry name" value="DNA-directed RNA polymerase subunit beta"/>
    <property type="match status" value="1"/>
</dbReference>
<evidence type="ECO:0000313" key="20">
    <source>
        <dbReference type="EMBL" id="CDO92282.1"/>
    </source>
</evidence>
<feature type="domain" description="DNA-directed RNA polymerase subunit 2 hybrid-binding" evidence="14">
    <location>
        <begin position="700"/>
        <end position="1064"/>
    </location>
</feature>
<feature type="domain" description="RNA polymerase Rpb2" evidence="16">
    <location>
        <begin position="210"/>
        <end position="401"/>
    </location>
</feature>
<evidence type="ECO:0000259" key="17">
    <source>
        <dbReference type="Pfam" id="PF04563"/>
    </source>
</evidence>
<dbReference type="GO" id="GO:0003677">
    <property type="term" value="F:DNA binding"/>
    <property type="evidence" value="ECO:0007669"/>
    <property type="project" value="InterPro"/>
</dbReference>
<evidence type="ECO:0000256" key="11">
    <source>
        <dbReference type="ARBA" id="ARBA00047768"/>
    </source>
</evidence>
<dbReference type="Gene3D" id="2.40.50.150">
    <property type="match status" value="1"/>
</dbReference>
<dbReference type="Gene3D" id="3.90.1800.10">
    <property type="entry name" value="RNA polymerase alpha subunit dimerisation domain"/>
    <property type="match status" value="1"/>
</dbReference>
<dbReference type="GO" id="GO:0008270">
    <property type="term" value="F:zinc ion binding"/>
    <property type="evidence" value="ECO:0007669"/>
    <property type="project" value="UniProtKB-KW"/>
</dbReference>
<comment type="subcellular location">
    <subcellularLocation>
        <location evidence="1">Nucleus</location>
        <location evidence="1">Nucleolus</location>
    </subcellularLocation>
</comment>
<feature type="domain" description="RNA polymerase beta subunit protrusion" evidence="17">
    <location>
        <begin position="46"/>
        <end position="452"/>
    </location>
</feature>
<comment type="function">
    <text evidence="13">DNA-dependent RNA polymerase catalyzes the transcription of DNA into RNA using the four ribonucleoside triphosphates as substrates.</text>
</comment>
<evidence type="ECO:0000256" key="6">
    <source>
        <dbReference type="ARBA" id="ARBA00022723"/>
    </source>
</evidence>
<evidence type="ECO:0000256" key="2">
    <source>
        <dbReference type="ARBA" id="ARBA00006835"/>
    </source>
</evidence>
<dbReference type="PANTHER" id="PTHR20856">
    <property type="entry name" value="DNA-DIRECTED RNA POLYMERASE I SUBUNIT 2"/>
    <property type="match status" value="1"/>
</dbReference>
<dbReference type="OrthoDB" id="10248617at2759"/>
<dbReference type="GO" id="GO:0032549">
    <property type="term" value="F:ribonucleoside binding"/>
    <property type="evidence" value="ECO:0007669"/>
    <property type="project" value="InterPro"/>
</dbReference>
<dbReference type="FunFam" id="2.40.50.150:FF:000004">
    <property type="entry name" value="DNA-directed RNA polymerase subunit beta"/>
    <property type="match status" value="1"/>
</dbReference>
<dbReference type="FunFam" id="3.90.1070.20:FF:000003">
    <property type="entry name" value="DNA-directed RNA polymerase subunit beta"/>
    <property type="match status" value="1"/>
</dbReference>
<keyword evidence="10" id="KW-0539">Nucleus</keyword>
<dbReference type="InterPro" id="IPR007641">
    <property type="entry name" value="RNA_pol_Rpb2_7"/>
</dbReference>
<dbReference type="InterPro" id="IPR009674">
    <property type="entry name" value="Rpa2_dom_4"/>
</dbReference>
<keyword evidence="5 13" id="KW-0548">Nucleotidyltransferase</keyword>
<evidence type="ECO:0000256" key="1">
    <source>
        <dbReference type="ARBA" id="ARBA00004604"/>
    </source>
</evidence>
<evidence type="ECO:0000313" key="21">
    <source>
        <dbReference type="Proteomes" id="UP000031516"/>
    </source>
</evidence>
<dbReference type="CDD" id="cd00653">
    <property type="entry name" value="RNA_pol_B_RPB2"/>
    <property type="match status" value="1"/>
</dbReference>
<name>A0A0A8L2G2_9SACH</name>
<dbReference type="GO" id="GO:0003899">
    <property type="term" value="F:DNA-directed RNA polymerase activity"/>
    <property type="evidence" value="ECO:0007669"/>
    <property type="project" value="UniProtKB-EC"/>
</dbReference>
<dbReference type="GO" id="GO:0005730">
    <property type="term" value="C:nucleolus"/>
    <property type="evidence" value="ECO:0007669"/>
    <property type="project" value="UniProtKB-SubCell"/>
</dbReference>
<dbReference type="Gene3D" id="3.90.1070.20">
    <property type="match status" value="1"/>
</dbReference>
<evidence type="ECO:0000256" key="5">
    <source>
        <dbReference type="ARBA" id="ARBA00022695"/>
    </source>
</evidence>
<accession>A0A0A8L2G2</accession>
<dbReference type="SUPFAM" id="SSF64484">
    <property type="entry name" value="beta and beta-prime subunits of DNA dependent RNA-polymerase"/>
    <property type="match status" value="1"/>
</dbReference>
<evidence type="ECO:0000256" key="3">
    <source>
        <dbReference type="ARBA" id="ARBA00022478"/>
    </source>
</evidence>
<comment type="similarity">
    <text evidence="2 12">Belongs to the RNA polymerase beta chain family.</text>
</comment>
<keyword evidence="21" id="KW-1185">Reference proteome</keyword>
<proteinExistence type="inferred from homology"/>
<dbReference type="Proteomes" id="UP000031516">
    <property type="component" value="Unassembled WGS sequence"/>
</dbReference>
<dbReference type="FunFam" id="3.90.1100.10:FF:000016">
    <property type="entry name" value="DNA-directed RNA polymerase subunit beta"/>
    <property type="match status" value="1"/>
</dbReference>
<keyword evidence="6" id="KW-0479">Metal-binding</keyword>
<dbReference type="Pfam" id="PF04560">
    <property type="entry name" value="RNA_pol_Rpb2_7"/>
    <property type="match status" value="1"/>
</dbReference>
<dbReference type="InterPro" id="IPR007120">
    <property type="entry name" value="DNA-dir_RNAP_su2_dom"/>
</dbReference>
<dbReference type="Pfam" id="PF00562">
    <property type="entry name" value="RNA_pol_Rpb2_6"/>
    <property type="match status" value="1"/>
</dbReference>
<evidence type="ECO:0000259" key="15">
    <source>
        <dbReference type="Pfam" id="PF04560"/>
    </source>
</evidence>
<dbReference type="InterPro" id="IPR007642">
    <property type="entry name" value="RNA_pol_Rpb2_2"/>
</dbReference>
<dbReference type="InterPro" id="IPR014724">
    <property type="entry name" value="RNA_pol_RPB2_OB-fold"/>
</dbReference>
<comment type="catalytic activity">
    <reaction evidence="11">
        <text>RNA(n) + a ribonucleoside 5'-triphosphate = RNA(n+1) + diphosphate</text>
        <dbReference type="Rhea" id="RHEA:21248"/>
        <dbReference type="Rhea" id="RHEA-COMP:14527"/>
        <dbReference type="Rhea" id="RHEA-COMP:17342"/>
        <dbReference type="ChEBI" id="CHEBI:33019"/>
        <dbReference type="ChEBI" id="CHEBI:61557"/>
        <dbReference type="ChEBI" id="CHEBI:140395"/>
        <dbReference type="EC" id="2.7.7.6"/>
    </reaction>
    <physiologicalReaction direction="left-to-right" evidence="11">
        <dbReference type="Rhea" id="RHEA:21249"/>
    </physiologicalReaction>
</comment>
<dbReference type="AlphaFoldDB" id="A0A0A8L2G2"/>
<dbReference type="Gene3D" id="3.90.1100.10">
    <property type="match status" value="1"/>
</dbReference>
<dbReference type="InterPro" id="IPR007645">
    <property type="entry name" value="RNA_pol_Rpb2_3"/>
</dbReference>
<dbReference type="Pfam" id="PF04563">
    <property type="entry name" value="RNA_pol_Rpb2_1"/>
    <property type="match status" value="1"/>
</dbReference>
<dbReference type="FunFam" id="3.90.1100.10:FF:000008">
    <property type="entry name" value="DNA-directed RNA polymerase subunit beta"/>
    <property type="match status" value="1"/>
</dbReference>
<reference evidence="20 21" key="1">
    <citation type="submission" date="2014-03" db="EMBL/GenBank/DDBJ databases">
        <title>The genome of Kluyveromyces dobzhanskii.</title>
        <authorList>
            <person name="Nystedt B."/>
            <person name="Astrom S."/>
        </authorList>
    </citation>
    <scope>NUCLEOTIDE SEQUENCE [LARGE SCALE GENOMIC DNA]</scope>
    <source>
        <strain evidence="20 21">CBS 2104</strain>
    </source>
</reference>
<dbReference type="Gene3D" id="2.40.270.10">
    <property type="entry name" value="DNA-directed RNA polymerase, subunit 2, domain 6"/>
    <property type="match status" value="1"/>
</dbReference>
<dbReference type="Pfam" id="PF06883">
    <property type="entry name" value="RNA_pol_Rpa2_4"/>
    <property type="match status" value="1"/>
</dbReference>
<keyword evidence="7" id="KW-0863">Zinc-finger</keyword>
<keyword evidence="3 13" id="KW-0240">DNA-directed RNA polymerase</keyword>
<dbReference type="PROSITE" id="PS01166">
    <property type="entry name" value="RNA_POL_BETA"/>
    <property type="match status" value="1"/>
</dbReference>
<evidence type="ECO:0000256" key="4">
    <source>
        <dbReference type="ARBA" id="ARBA00022679"/>
    </source>
</evidence>
<gene>
    <name evidence="20" type="ORF">KLDO_g602</name>
</gene>
<keyword evidence="4 13" id="KW-0808">Transferase</keyword>
<keyword evidence="8" id="KW-0862">Zinc</keyword>
<dbReference type="FunFam" id="3.90.1110.10:FF:000007">
    <property type="entry name" value="DNA-directed RNA polymerase subunit beta"/>
    <property type="match status" value="1"/>
</dbReference>
<comment type="caution">
    <text evidence="20">The sequence shown here is derived from an EMBL/GenBank/DDBJ whole genome shotgun (WGS) entry which is preliminary data.</text>
</comment>
<evidence type="ECO:0000256" key="13">
    <source>
        <dbReference type="RuleBase" id="RU363031"/>
    </source>
</evidence>
<evidence type="ECO:0000256" key="8">
    <source>
        <dbReference type="ARBA" id="ARBA00022833"/>
    </source>
</evidence>
<feature type="domain" description="DNA-directed RNA polymerase I subunit RPA2" evidence="19">
    <location>
        <begin position="592"/>
        <end position="650"/>
    </location>
</feature>
<dbReference type="FunFam" id="2.40.270.10:FF:000011">
    <property type="entry name" value="DNA-directed RNA polymerase subunit beta"/>
    <property type="match status" value="1"/>
</dbReference>
<keyword evidence="9 13" id="KW-0804">Transcription</keyword>
<evidence type="ECO:0000259" key="19">
    <source>
        <dbReference type="Pfam" id="PF06883"/>
    </source>
</evidence>
<dbReference type="InterPro" id="IPR015712">
    <property type="entry name" value="DNA-dir_RNA_pol_su2"/>
</dbReference>
<sequence length="1203" mass="134903">MSAVIVPPQAPAERLNRTASFRTLERESRFISPPKDKSAYPLLADAVQPHIGSFNALTEGPDGGLLNLAVKEIGTKVIFDGKGSDTNPNYLGNKLSLSVEQVSISKPTSNDGVSSAVERKVFPAESRQRLTSYRGKLLLKLKWSVNDGDETFTEVRDCGGLPIMLKSNRCHLNKMSPHELVQNKEESDEFGGYFIVNGIEKLIRMLIVQRRNHPMAIIRPSFANRGASYSQYGIQIRSVRPDQTSQTNVLHYLNDGQVTFRFSWRKNEYLIPVVMILRALCDTNDKEIFDHVVGGDTANSFLTDRLELLLRGFKKRYPTLQNRKQTLQYLGDKFRVVFQASPDMTDLEVGQELLNRIVLVHLGENNKDKFNVLLFMVRKLYSLVAGECSPDNPDAAQHQEILLGGFLYGMIVKEKIEEYLQNIKLQIQTDINRGLAINFKEQKYMNKVIMRINENIGSKLQYFLSTGNLVSQSGLDLQQVSGYTVVAEKINFYRFISHFRMVHRGSFFAQLKTTTVRKLLPESWGFFCPVHTPDGSPCGLLNHLSHKCKISTEQSDVSRIPSILYSLGVTPASHIIAAGPSMCCVQLDGKIVGWCSHEQGKIVADTLRFWKVEGKTPGLPLDLEVGYVPPTTSGQYPGLFLFGGHSRMMRPVRYLPLDKEDVVGPFEQVYMNIAVTPEELENGVHSHVEFSPTNILSILANLTPFSDFNQSPRNMYQCQMGKQTMGTPGVALCHRSDNKLYRLQTGQTPIVKANLYDDYGMDNFPNGTNAVVAVISYTGYDMDDAMIINKSADERGFGYGTMYKVEKINLSMNRTRGDPITQHFGFGNDEWPKEWLEKLDDDGLPLIGTYVEEGDPVCAYFDDTLNKTKIKTYHSSEPAYIEEVKLIGDESSKFQELQSVTIKYRIRRTPQIGDKFSSRHGQKGVCSRKWPTIDMPFSETGIQADVIINPHAFPSRMTIGMFVESLAGKAGALHGIAQDSTPWTFNESDTPADYFGEQLAKAGYNYHGNEPMYSGATGEELRADIYVGVVYYQRLRHMVNDKFQVRSTGPVNSLTMQPVKGRKRHGGIRVGEMERDALIGHGTSFLLQDRLLNCSDYTQTAVCRDCGAILTTQSSVPKIGSISTIRCRRCAVKFDEAKKLINKYEPNGEAVYIADSEIWEDGQGNKFVGGGNTTSVAIPFVLKYLDSELSAMGIRLRYNVEPK</sequence>
<feature type="domain" description="RNA polymerase Rpb2" evidence="15">
    <location>
        <begin position="1066"/>
        <end position="1131"/>
    </location>
</feature>
<dbReference type="GO" id="GO:0006352">
    <property type="term" value="P:DNA-templated transcription initiation"/>
    <property type="evidence" value="ECO:0007669"/>
    <property type="project" value="UniProtKB-ARBA"/>
</dbReference>
<dbReference type="InterPro" id="IPR037034">
    <property type="entry name" value="RNA_pol_Rpb2_2_sf"/>
</dbReference>
<evidence type="ECO:0000259" key="16">
    <source>
        <dbReference type="Pfam" id="PF04561"/>
    </source>
</evidence>
<dbReference type="InterPro" id="IPR037033">
    <property type="entry name" value="DNA-dir_RNAP_su2_hyb_sf"/>
</dbReference>
<dbReference type="GO" id="GO:0000428">
    <property type="term" value="C:DNA-directed RNA polymerase complex"/>
    <property type="evidence" value="ECO:0007669"/>
    <property type="project" value="UniProtKB-KW"/>
</dbReference>
<dbReference type="Pfam" id="PF04561">
    <property type="entry name" value="RNA_pol_Rpb2_2"/>
    <property type="match status" value="1"/>
</dbReference>
<evidence type="ECO:0000259" key="18">
    <source>
        <dbReference type="Pfam" id="PF04565"/>
    </source>
</evidence>
<dbReference type="EMBL" id="CCBQ010000012">
    <property type="protein sequence ID" value="CDO92282.1"/>
    <property type="molecule type" value="Genomic_DNA"/>
</dbReference>
<evidence type="ECO:0000256" key="12">
    <source>
        <dbReference type="RuleBase" id="RU000434"/>
    </source>
</evidence>
<dbReference type="Pfam" id="PF04565">
    <property type="entry name" value="RNA_pol_Rpb2_3"/>
    <property type="match status" value="1"/>
</dbReference>
<feature type="domain" description="RNA polymerase Rpb2" evidence="18">
    <location>
        <begin position="485"/>
        <end position="550"/>
    </location>
</feature>
<evidence type="ECO:0000259" key="14">
    <source>
        <dbReference type="Pfam" id="PF00562"/>
    </source>
</evidence>